<evidence type="ECO:0000256" key="6">
    <source>
        <dbReference type="SAM" id="MobiDB-lite"/>
    </source>
</evidence>
<name>A0A0L9VQU7_PHAAN</name>
<evidence type="ECO:0000313" key="11">
    <source>
        <dbReference type="Proteomes" id="UP000053144"/>
    </source>
</evidence>
<evidence type="ECO:0000259" key="7">
    <source>
        <dbReference type="PROSITE" id="PS50090"/>
    </source>
</evidence>
<dbReference type="InterPro" id="IPR052245">
    <property type="entry name" value="Plant_Stress_Dev_TF"/>
</dbReference>
<dbReference type="InterPro" id="IPR017930">
    <property type="entry name" value="Myb_dom"/>
</dbReference>
<feature type="compositionally biased region" description="Polar residues" evidence="6">
    <location>
        <begin position="1"/>
        <end position="16"/>
    </location>
</feature>
<dbReference type="PANTHER" id="PTHR44191">
    <property type="entry name" value="TRANSCRIPTION FACTOR KUA1"/>
    <property type="match status" value="1"/>
</dbReference>
<dbReference type="InterPro" id="IPR006447">
    <property type="entry name" value="Myb_dom_plants"/>
</dbReference>
<dbReference type="GO" id="GO:0003677">
    <property type="term" value="F:DNA binding"/>
    <property type="evidence" value="ECO:0007669"/>
    <property type="project" value="UniProtKB-KW"/>
</dbReference>
<feature type="compositionally biased region" description="Low complexity" evidence="6">
    <location>
        <begin position="17"/>
        <end position="27"/>
    </location>
</feature>
<feature type="compositionally biased region" description="Polar residues" evidence="6">
    <location>
        <begin position="28"/>
        <end position="37"/>
    </location>
</feature>
<dbReference type="GO" id="GO:0005634">
    <property type="term" value="C:nucleus"/>
    <property type="evidence" value="ECO:0007669"/>
    <property type="project" value="UniProtKB-SubCell"/>
</dbReference>
<evidence type="ECO:0000256" key="5">
    <source>
        <dbReference type="ARBA" id="ARBA00023242"/>
    </source>
</evidence>
<evidence type="ECO:0000256" key="2">
    <source>
        <dbReference type="ARBA" id="ARBA00023015"/>
    </source>
</evidence>
<dbReference type="SUPFAM" id="SSF46689">
    <property type="entry name" value="Homeodomain-like"/>
    <property type="match status" value="1"/>
</dbReference>
<dbReference type="InterPro" id="IPR001005">
    <property type="entry name" value="SANT/Myb"/>
</dbReference>
<feature type="domain" description="HTH myb-type" evidence="9">
    <location>
        <begin position="40"/>
        <end position="89"/>
    </location>
</feature>
<dbReference type="InterPro" id="IPR009057">
    <property type="entry name" value="Homeodomain-like_sf"/>
</dbReference>
<feature type="region of interest" description="Disordered" evidence="6">
    <location>
        <begin position="1"/>
        <end position="37"/>
    </location>
</feature>
<evidence type="ECO:0000313" key="10">
    <source>
        <dbReference type="EMBL" id="KOM57328.1"/>
    </source>
</evidence>
<reference evidence="11" key="1">
    <citation type="journal article" date="2015" name="Proc. Natl. Acad. Sci. U.S.A.">
        <title>Genome sequencing of adzuki bean (Vigna angularis) provides insight into high starch and low fat accumulation and domestication.</title>
        <authorList>
            <person name="Yang K."/>
            <person name="Tian Z."/>
            <person name="Chen C."/>
            <person name="Luo L."/>
            <person name="Zhao B."/>
            <person name="Wang Z."/>
            <person name="Yu L."/>
            <person name="Li Y."/>
            <person name="Sun Y."/>
            <person name="Li W."/>
            <person name="Chen Y."/>
            <person name="Li Y."/>
            <person name="Zhang Y."/>
            <person name="Ai D."/>
            <person name="Zhao J."/>
            <person name="Shang C."/>
            <person name="Ma Y."/>
            <person name="Wu B."/>
            <person name="Wang M."/>
            <person name="Gao L."/>
            <person name="Sun D."/>
            <person name="Zhang P."/>
            <person name="Guo F."/>
            <person name="Wang W."/>
            <person name="Li Y."/>
            <person name="Wang J."/>
            <person name="Varshney R.K."/>
            <person name="Wang J."/>
            <person name="Ling H.Q."/>
            <person name="Wan P."/>
        </authorList>
    </citation>
    <scope>NUCLEOTIDE SEQUENCE</scope>
    <source>
        <strain evidence="11">cv. Jingnong 6</strain>
    </source>
</reference>
<sequence>MSKDMNNQFESNEFPPSSSSSSSSSSSIASTPTQTNSYKKWSEEEHKLFLKGLEIYKKGQWTNISRYVVKTRTPAQVSSHAQHYYKHLAALNKGKRKSFYDAKTSYNKDAFLSHDQVHMQNDDVNVSDYQVDVQNDQVHMKNDAVYVPDYPVDVQNDDVYVPDYQVDQAIFADLDFLEELTDVV</sequence>
<dbReference type="AlphaFoldDB" id="A0A0L9VQU7"/>
<keyword evidence="3" id="KW-0238">DNA-binding</keyword>
<dbReference type="GO" id="GO:0006355">
    <property type="term" value="P:regulation of DNA-templated transcription"/>
    <property type="evidence" value="ECO:0007669"/>
    <property type="project" value="UniProtKB-ARBA"/>
</dbReference>
<organism evidence="10 11">
    <name type="scientific">Phaseolus angularis</name>
    <name type="common">Azuki bean</name>
    <name type="synonym">Vigna angularis</name>
    <dbReference type="NCBI Taxonomy" id="3914"/>
    <lineage>
        <taxon>Eukaryota</taxon>
        <taxon>Viridiplantae</taxon>
        <taxon>Streptophyta</taxon>
        <taxon>Embryophyta</taxon>
        <taxon>Tracheophyta</taxon>
        <taxon>Spermatophyta</taxon>
        <taxon>Magnoliopsida</taxon>
        <taxon>eudicotyledons</taxon>
        <taxon>Gunneridae</taxon>
        <taxon>Pentapetalae</taxon>
        <taxon>rosids</taxon>
        <taxon>fabids</taxon>
        <taxon>Fabales</taxon>
        <taxon>Fabaceae</taxon>
        <taxon>Papilionoideae</taxon>
        <taxon>50 kb inversion clade</taxon>
        <taxon>NPAAA clade</taxon>
        <taxon>indigoferoid/millettioid clade</taxon>
        <taxon>Phaseoleae</taxon>
        <taxon>Vigna</taxon>
    </lineage>
</organism>
<dbReference type="CDD" id="cd00167">
    <property type="entry name" value="SANT"/>
    <property type="match status" value="1"/>
</dbReference>
<dbReference type="Proteomes" id="UP000053144">
    <property type="component" value="Chromosome 11"/>
</dbReference>
<protein>
    <submittedName>
        <fullName evidence="10">Uncharacterized protein</fullName>
    </submittedName>
</protein>
<dbReference type="PANTHER" id="PTHR44191:SF62">
    <property type="entry name" value="OS04G0341900 PROTEIN"/>
    <property type="match status" value="1"/>
</dbReference>
<dbReference type="PROSITE" id="PS51294">
    <property type="entry name" value="HTH_MYB"/>
    <property type="match status" value="1"/>
</dbReference>
<proteinExistence type="predicted"/>
<dbReference type="EMBL" id="CM003381">
    <property type="protein sequence ID" value="KOM57328.1"/>
    <property type="molecule type" value="Genomic_DNA"/>
</dbReference>
<keyword evidence="4" id="KW-0804">Transcription</keyword>
<dbReference type="PROSITE" id="PS51293">
    <property type="entry name" value="SANT"/>
    <property type="match status" value="1"/>
</dbReference>
<dbReference type="OrthoDB" id="1434125at2759"/>
<evidence type="ECO:0000259" key="8">
    <source>
        <dbReference type="PROSITE" id="PS51293"/>
    </source>
</evidence>
<accession>A0A0L9VQU7</accession>
<dbReference type="KEGG" id="var:108346459"/>
<evidence type="ECO:0000256" key="4">
    <source>
        <dbReference type="ARBA" id="ARBA00023163"/>
    </source>
</evidence>
<evidence type="ECO:0000259" key="9">
    <source>
        <dbReference type="PROSITE" id="PS51294"/>
    </source>
</evidence>
<evidence type="ECO:0000256" key="3">
    <source>
        <dbReference type="ARBA" id="ARBA00023125"/>
    </source>
</evidence>
<dbReference type="GO" id="GO:0009723">
    <property type="term" value="P:response to ethylene"/>
    <property type="evidence" value="ECO:0007669"/>
    <property type="project" value="TreeGrafter"/>
</dbReference>
<feature type="domain" description="SANT" evidence="8">
    <location>
        <begin position="39"/>
        <end position="89"/>
    </location>
</feature>
<dbReference type="PROSITE" id="PS50090">
    <property type="entry name" value="MYB_LIKE"/>
    <property type="match status" value="1"/>
</dbReference>
<dbReference type="GO" id="GO:0009739">
    <property type="term" value="P:response to gibberellin"/>
    <property type="evidence" value="ECO:0007669"/>
    <property type="project" value="TreeGrafter"/>
</dbReference>
<dbReference type="InterPro" id="IPR017884">
    <property type="entry name" value="SANT_dom"/>
</dbReference>
<dbReference type="NCBIfam" id="TIGR01557">
    <property type="entry name" value="myb_SHAQKYF"/>
    <property type="match status" value="1"/>
</dbReference>
<dbReference type="Gramene" id="KOM57328">
    <property type="protein sequence ID" value="KOM57328"/>
    <property type="gene ID" value="LR48_Vigan11g036100"/>
</dbReference>
<evidence type="ECO:0000256" key="1">
    <source>
        <dbReference type="ARBA" id="ARBA00004123"/>
    </source>
</evidence>
<comment type="subcellular location">
    <subcellularLocation>
        <location evidence="1">Nucleus</location>
    </subcellularLocation>
</comment>
<dbReference type="SMART" id="SM00717">
    <property type="entry name" value="SANT"/>
    <property type="match status" value="1"/>
</dbReference>
<dbReference type="Pfam" id="PF00249">
    <property type="entry name" value="Myb_DNA-binding"/>
    <property type="match status" value="1"/>
</dbReference>
<keyword evidence="5" id="KW-0539">Nucleus</keyword>
<gene>
    <name evidence="10" type="ORF">LR48_Vigan11g036100</name>
</gene>
<feature type="domain" description="Myb-like" evidence="7">
    <location>
        <begin position="40"/>
        <end position="85"/>
    </location>
</feature>
<dbReference type="Gene3D" id="1.10.10.60">
    <property type="entry name" value="Homeodomain-like"/>
    <property type="match status" value="1"/>
</dbReference>
<keyword evidence="2" id="KW-0805">Transcription regulation</keyword>